<keyword evidence="6" id="KW-0813">Transport</keyword>
<feature type="transmembrane region" description="Helical" evidence="6">
    <location>
        <begin position="180"/>
        <end position="203"/>
    </location>
</feature>
<comment type="caution">
    <text evidence="9">The sequence shown here is derived from an EMBL/GenBank/DDBJ whole genome shotgun (WGS) entry which is preliminary data.</text>
</comment>
<dbReference type="InterPro" id="IPR047817">
    <property type="entry name" value="ABC2_TM_bact-type"/>
</dbReference>
<keyword evidence="3 6" id="KW-1133">Transmembrane helix</keyword>
<evidence type="ECO:0000256" key="6">
    <source>
        <dbReference type="RuleBase" id="RU361157"/>
    </source>
</evidence>
<dbReference type="PANTHER" id="PTHR43229">
    <property type="entry name" value="NODULATION PROTEIN J"/>
    <property type="match status" value="1"/>
</dbReference>
<dbReference type="Pfam" id="PF01061">
    <property type="entry name" value="ABC2_membrane"/>
    <property type="match status" value="1"/>
</dbReference>
<evidence type="ECO:0000256" key="5">
    <source>
        <dbReference type="ARBA" id="ARBA00023251"/>
    </source>
</evidence>
<keyword evidence="10" id="KW-1185">Reference proteome</keyword>
<evidence type="ECO:0000313" key="10">
    <source>
        <dbReference type="Proteomes" id="UP001500432"/>
    </source>
</evidence>
<dbReference type="PANTHER" id="PTHR43229:SF2">
    <property type="entry name" value="NODULATION PROTEIN J"/>
    <property type="match status" value="1"/>
</dbReference>
<gene>
    <name evidence="9" type="ORF">GCM10009849_19670</name>
</gene>
<dbReference type="InterPro" id="IPR013525">
    <property type="entry name" value="ABC2_TM"/>
</dbReference>
<dbReference type="InterPro" id="IPR051784">
    <property type="entry name" value="Nod_factor_ABC_transporter"/>
</dbReference>
<accession>A0ABN3BTX3</accession>
<feature type="transmembrane region" description="Helical" evidence="6">
    <location>
        <begin position="152"/>
        <end position="174"/>
    </location>
</feature>
<sequence>MTDQRAPAGGRPAARDTRARHRSSLVRAHGPGVSAARARRWGALYFAEHMLRRMRAYLVTIVVTSVGNPLLYLFSMGVGLATIVDRSGTGSAAFDGVGYLAYAAPALLVSSAVLTCANEMMYPVMDGFKWRRVYYGPHVTPLAPGQLATGHILAVGVRLLVQCLVFFLIMLAFGAAPGPWAFLLVPLGVLTGMAFGAPVMAYSAYIEKENFQFSMIQRFVIMPLFLFSGTFYPLETMPAGMQWIGWISPLWHGSQLARIASYGLSLPAWLVGVHLGYLAALGVLGIWWARRNYTRRMST</sequence>
<comment type="subcellular location">
    <subcellularLocation>
        <location evidence="6">Cell membrane</location>
        <topology evidence="6">Multi-pass membrane protein</topology>
    </subcellularLocation>
    <subcellularLocation>
        <location evidence="1">Membrane</location>
        <topology evidence="1">Multi-pass membrane protein</topology>
    </subcellularLocation>
</comment>
<evidence type="ECO:0000256" key="3">
    <source>
        <dbReference type="ARBA" id="ARBA00022989"/>
    </source>
</evidence>
<proteinExistence type="inferred from homology"/>
<dbReference type="PROSITE" id="PS51012">
    <property type="entry name" value="ABC_TM2"/>
    <property type="match status" value="1"/>
</dbReference>
<evidence type="ECO:0000256" key="7">
    <source>
        <dbReference type="SAM" id="MobiDB-lite"/>
    </source>
</evidence>
<feature type="transmembrane region" description="Helical" evidence="6">
    <location>
        <begin position="99"/>
        <end position="122"/>
    </location>
</feature>
<dbReference type="PRINTS" id="PR00164">
    <property type="entry name" value="ABC2TRNSPORT"/>
</dbReference>
<protein>
    <recommendedName>
        <fullName evidence="6">Transport permease protein</fullName>
    </recommendedName>
</protein>
<dbReference type="InterPro" id="IPR000412">
    <property type="entry name" value="ABC_2_transport"/>
</dbReference>
<reference evidence="9 10" key="1">
    <citation type="journal article" date="2019" name="Int. J. Syst. Evol. Microbiol.">
        <title>The Global Catalogue of Microorganisms (GCM) 10K type strain sequencing project: providing services to taxonomists for standard genome sequencing and annotation.</title>
        <authorList>
            <consortium name="The Broad Institute Genomics Platform"/>
            <consortium name="The Broad Institute Genome Sequencing Center for Infectious Disease"/>
            <person name="Wu L."/>
            <person name="Ma J."/>
        </authorList>
    </citation>
    <scope>NUCLEOTIDE SEQUENCE [LARGE SCALE GENOMIC DNA]</scope>
    <source>
        <strain evidence="9 10">JCM 16034</strain>
    </source>
</reference>
<evidence type="ECO:0000313" key="9">
    <source>
        <dbReference type="EMBL" id="GAA2200183.1"/>
    </source>
</evidence>
<feature type="region of interest" description="Disordered" evidence="7">
    <location>
        <begin position="1"/>
        <end position="27"/>
    </location>
</feature>
<feature type="domain" description="ABC transmembrane type-2" evidence="8">
    <location>
        <begin position="60"/>
        <end position="296"/>
    </location>
</feature>
<evidence type="ECO:0000256" key="2">
    <source>
        <dbReference type="ARBA" id="ARBA00022692"/>
    </source>
</evidence>
<dbReference type="EMBL" id="BAAAQW010000005">
    <property type="protein sequence ID" value="GAA2200183.1"/>
    <property type="molecule type" value="Genomic_DNA"/>
</dbReference>
<keyword evidence="6" id="KW-1003">Cell membrane</keyword>
<feature type="transmembrane region" description="Helical" evidence="6">
    <location>
        <begin position="268"/>
        <end position="289"/>
    </location>
</feature>
<evidence type="ECO:0000256" key="1">
    <source>
        <dbReference type="ARBA" id="ARBA00004141"/>
    </source>
</evidence>
<dbReference type="Proteomes" id="UP001500432">
    <property type="component" value="Unassembled WGS sequence"/>
</dbReference>
<feature type="compositionally biased region" description="Low complexity" evidence="7">
    <location>
        <begin position="1"/>
        <end position="12"/>
    </location>
</feature>
<name>A0ABN3BTX3_9MICC</name>
<keyword evidence="2 6" id="KW-0812">Transmembrane</keyword>
<evidence type="ECO:0000259" key="8">
    <source>
        <dbReference type="PROSITE" id="PS51012"/>
    </source>
</evidence>
<dbReference type="RefSeq" id="WP_344299528.1">
    <property type="nucleotide sequence ID" value="NZ_BAAAQW010000005.1"/>
</dbReference>
<comment type="similarity">
    <text evidence="6">Belongs to the ABC-2 integral membrane protein family.</text>
</comment>
<feature type="transmembrane region" description="Helical" evidence="6">
    <location>
        <begin position="56"/>
        <end position="79"/>
    </location>
</feature>
<organism evidence="9 10">
    <name type="scientific">Sinomonas flava</name>
    <dbReference type="NCBI Taxonomy" id="496857"/>
    <lineage>
        <taxon>Bacteria</taxon>
        <taxon>Bacillati</taxon>
        <taxon>Actinomycetota</taxon>
        <taxon>Actinomycetes</taxon>
        <taxon>Micrococcales</taxon>
        <taxon>Micrococcaceae</taxon>
        <taxon>Sinomonas</taxon>
    </lineage>
</organism>
<comment type="caution">
    <text evidence="6">Lacks conserved residue(s) required for the propagation of feature annotation.</text>
</comment>
<evidence type="ECO:0000256" key="4">
    <source>
        <dbReference type="ARBA" id="ARBA00023136"/>
    </source>
</evidence>
<keyword evidence="5" id="KW-0046">Antibiotic resistance</keyword>
<keyword evidence="4 6" id="KW-0472">Membrane</keyword>